<feature type="transmembrane region" description="Helical" evidence="1">
    <location>
        <begin position="12"/>
        <end position="34"/>
    </location>
</feature>
<keyword evidence="1" id="KW-0812">Transmembrane</keyword>
<evidence type="ECO:0000256" key="1">
    <source>
        <dbReference type="SAM" id="Phobius"/>
    </source>
</evidence>
<dbReference type="Proteomes" id="UP000663720">
    <property type="component" value="Chromosome"/>
</dbReference>
<dbReference type="KEGG" id="dli:dnl_45990"/>
<sequence>MQNFLSHSTDNFSAISFSPWCCWFFNPGTFYALIIQT</sequence>
<evidence type="ECO:0000313" key="2">
    <source>
        <dbReference type="EMBL" id="QTA82226.1"/>
    </source>
</evidence>
<proteinExistence type="predicted"/>
<organism evidence="2 3">
    <name type="scientific">Desulfonema limicola</name>
    <dbReference type="NCBI Taxonomy" id="45656"/>
    <lineage>
        <taxon>Bacteria</taxon>
        <taxon>Pseudomonadati</taxon>
        <taxon>Thermodesulfobacteriota</taxon>
        <taxon>Desulfobacteria</taxon>
        <taxon>Desulfobacterales</taxon>
        <taxon>Desulfococcaceae</taxon>
        <taxon>Desulfonema</taxon>
    </lineage>
</organism>
<name>A0A975GI77_9BACT</name>
<keyword evidence="3" id="KW-1185">Reference proteome</keyword>
<gene>
    <name evidence="2" type="ORF">dnl_45990</name>
</gene>
<accession>A0A975GI77</accession>
<evidence type="ECO:0000313" key="3">
    <source>
        <dbReference type="Proteomes" id="UP000663720"/>
    </source>
</evidence>
<keyword evidence="1" id="KW-0472">Membrane</keyword>
<protein>
    <submittedName>
        <fullName evidence="2">Uncharacterized protein</fullName>
    </submittedName>
</protein>
<dbReference type="EMBL" id="CP061799">
    <property type="protein sequence ID" value="QTA82226.1"/>
    <property type="molecule type" value="Genomic_DNA"/>
</dbReference>
<reference evidence="2" key="1">
    <citation type="journal article" date="2021" name="Microb. Physiol.">
        <title>Proteogenomic Insights into the Physiology of Marine, Sulfate-Reducing, Filamentous Desulfonema limicola and Desulfonema magnum.</title>
        <authorList>
            <person name="Schnaars V."/>
            <person name="Wohlbrand L."/>
            <person name="Scheve S."/>
            <person name="Hinrichs C."/>
            <person name="Reinhardt R."/>
            <person name="Rabus R."/>
        </authorList>
    </citation>
    <scope>NUCLEOTIDE SEQUENCE</scope>
    <source>
        <strain evidence="2">5ac10</strain>
    </source>
</reference>
<keyword evidence="1" id="KW-1133">Transmembrane helix</keyword>
<dbReference type="AlphaFoldDB" id="A0A975GI77"/>